<dbReference type="eggNOG" id="COG3637">
    <property type="taxonomic scope" value="Bacteria"/>
</dbReference>
<evidence type="ECO:0008006" key="7">
    <source>
        <dbReference type="Google" id="ProtNLM"/>
    </source>
</evidence>
<dbReference type="InterPro" id="IPR011250">
    <property type="entry name" value="OMP/PagP_B-barrel"/>
</dbReference>
<reference evidence="5 6" key="1">
    <citation type="submission" date="2007-08" db="EMBL/GenBank/DDBJ databases">
        <title>Complete sequence of Shewanella sediminis HAW-EB3.</title>
        <authorList>
            <consortium name="US DOE Joint Genome Institute"/>
            <person name="Copeland A."/>
            <person name="Lucas S."/>
            <person name="Lapidus A."/>
            <person name="Barry K."/>
            <person name="Glavina del Rio T."/>
            <person name="Dalin E."/>
            <person name="Tice H."/>
            <person name="Pitluck S."/>
            <person name="Chertkov O."/>
            <person name="Brettin T."/>
            <person name="Bruce D."/>
            <person name="Detter J.C."/>
            <person name="Han C."/>
            <person name="Schmutz J."/>
            <person name="Larimer F."/>
            <person name="Land M."/>
            <person name="Hauser L."/>
            <person name="Kyrpides N."/>
            <person name="Kim E."/>
            <person name="Zhao J.-S."/>
            <person name="Richardson P."/>
        </authorList>
    </citation>
    <scope>NUCLEOTIDE SEQUENCE [LARGE SCALE GENOMIC DNA]</scope>
    <source>
        <strain evidence="5 6">HAW-EB3</strain>
    </source>
</reference>
<evidence type="ECO:0000259" key="3">
    <source>
        <dbReference type="Pfam" id="PF13084"/>
    </source>
</evidence>
<evidence type="ECO:0000313" key="5">
    <source>
        <dbReference type="EMBL" id="ABV38203.1"/>
    </source>
</evidence>
<dbReference type="AlphaFoldDB" id="A8FZD0"/>
<accession>A8FZD0</accession>
<gene>
    <name evidence="5" type="ordered locus">Ssed_3599</name>
</gene>
<dbReference type="EMBL" id="CP000821">
    <property type="protein sequence ID" value="ABV38203.1"/>
    <property type="molecule type" value="Genomic_DNA"/>
</dbReference>
<evidence type="ECO:0000256" key="2">
    <source>
        <dbReference type="SAM" id="SignalP"/>
    </source>
</evidence>
<feature type="domain" description="DUF3943" evidence="3">
    <location>
        <begin position="125"/>
        <end position="234"/>
    </location>
</feature>
<dbReference type="InterPro" id="IPR025079">
    <property type="entry name" value="DUF3943"/>
</dbReference>
<proteinExistence type="predicted"/>
<dbReference type="STRING" id="425104.Ssed_3599"/>
<dbReference type="InterPro" id="IPR027385">
    <property type="entry name" value="Beta-barrel_OMP"/>
</dbReference>
<organism evidence="5 6">
    <name type="scientific">Shewanella sediminis (strain HAW-EB3)</name>
    <dbReference type="NCBI Taxonomy" id="425104"/>
    <lineage>
        <taxon>Bacteria</taxon>
        <taxon>Pseudomonadati</taxon>
        <taxon>Pseudomonadota</taxon>
        <taxon>Gammaproteobacteria</taxon>
        <taxon>Alteromonadales</taxon>
        <taxon>Shewanellaceae</taxon>
        <taxon>Shewanella</taxon>
    </lineage>
</organism>
<dbReference type="RefSeq" id="WP_012143933.1">
    <property type="nucleotide sequence ID" value="NC_009831.1"/>
</dbReference>
<dbReference type="Pfam" id="PF13084">
    <property type="entry name" value="DUF3943"/>
    <property type="match status" value="1"/>
</dbReference>
<dbReference type="HOGENOM" id="CLU_590338_0_0_6"/>
<protein>
    <recommendedName>
        <fullName evidence="7">DUF3943 domain-containing protein</fullName>
    </recommendedName>
</protein>
<dbReference type="KEGG" id="sse:Ssed_3599"/>
<feature type="chain" id="PRO_5002719701" description="DUF3943 domain-containing protein" evidence="2">
    <location>
        <begin position="30"/>
        <end position="460"/>
    </location>
</feature>
<dbReference type="Gene3D" id="2.40.160.20">
    <property type="match status" value="1"/>
</dbReference>
<dbReference type="SUPFAM" id="SSF56925">
    <property type="entry name" value="OMPA-like"/>
    <property type="match status" value="1"/>
</dbReference>
<dbReference type="Proteomes" id="UP000002015">
    <property type="component" value="Chromosome"/>
</dbReference>
<sequence precursor="true">MKYCAISYYRSISLAVALVASSGLGLAHAAEQSDETTEIYRPAITNSSWEDTIRAPSVYDQPFKVSLFSAIHGEDSARLWSQTKSVAAYGVGFAGFLALLPSSITNWDKSGEKLHKKWWDNVSSGPVWDRDNFAINYIGHPYFGGVYYQAARKSGYRQWDAFMYSFMMSTFYWEYGVEAFAEVPSIQDLVVTPVLGWVYGEWAFNKEREIRQRGGTVWGSEGWGDTALFFLDPIDSLGRGVNTLFGDDVVKAGTGYLSMTEVPLDNGRIDKQVQFQVQYAIGAGKANESVSRHQSANNKAGSVEDPVDFGIVGISIGSSYMSPGEVWNLESGWAPSASVGLYFTRSFSTRLSYARGKLTDKRTGQSTTFENYSFDGQYYFNGQNTLRPYLTLGIGESLIELDKEKKAFQVNGGAGLHYRLSPNWALQLDWRHFYSAKLSSWDNLTVGQLVYRFGQGESWL</sequence>
<dbReference type="Pfam" id="PF13505">
    <property type="entry name" value="OMP_b-brl"/>
    <property type="match status" value="1"/>
</dbReference>
<evidence type="ECO:0000313" key="6">
    <source>
        <dbReference type="Proteomes" id="UP000002015"/>
    </source>
</evidence>
<name>A8FZD0_SHESH</name>
<keyword evidence="1 2" id="KW-0732">Signal</keyword>
<feature type="signal peptide" evidence="2">
    <location>
        <begin position="1"/>
        <end position="29"/>
    </location>
</feature>
<feature type="domain" description="Outer membrane protein beta-barrel" evidence="4">
    <location>
        <begin position="308"/>
        <end position="447"/>
    </location>
</feature>
<dbReference type="OrthoDB" id="9152616at2"/>
<evidence type="ECO:0000256" key="1">
    <source>
        <dbReference type="ARBA" id="ARBA00022729"/>
    </source>
</evidence>
<keyword evidence="6" id="KW-1185">Reference proteome</keyword>
<evidence type="ECO:0000259" key="4">
    <source>
        <dbReference type="Pfam" id="PF13505"/>
    </source>
</evidence>